<evidence type="ECO:0000256" key="3">
    <source>
        <dbReference type="ARBA" id="ARBA00022741"/>
    </source>
</evidence>
<comment type="similarity">
    <text evidence="1">Belongs to the ABC transporter superfamily.</text>
</comment>
<accession>A0ABV2GXN4</accession>
<dbReference type="PANTHER" id="PTHR43820">
    <property type="entry name" value="HIGH-AFFINITY BRANCHED-CHAIN AMINO ACID TRANSPORT ATP-BINDING PROTEIN LIVF"/>
    <property type="match status" value="1"/>
</dbReference>
<proteinExistence type="inferred from homology"/>
<dbReference type="InterPro" id="IPR003593">
    <property type="entry name" value="AAA+_ATPase"/>
</dbReference>
<dbReference type="PROSITE" id="PS00211">
    <property type="entry name" value="ABC_TRANSPORTER_1"/>
    <property type="match status" value="1"/>
</dbReference>
<sequence length="236" mass="25912">MAETLLELENVVAGYGETHILRNVSLKVVQGERLAIIGRNGVGKTTTLNTVMGLTRQHSGTIRLKGQPIDRLPPHKRSRLGLGLVPQTRDIFPSLTVEENLQAGVRNGASIEEAYDLFPRLKERRRNGGRQLSGGEQQMLAVARTLMGKPDIILLDEPLEGLAPVICERLVAVFQELSRRGHTIVLVEQHTAIALDFAERVIIIEQGGIVFEGAASELKSNKELLDRHVGIAAPHH</sequence>
<organism evidence="7 8">
    <name type="scientific">Mesorhizobium robiniae</name>
    <dbReference type="NCBI Taxonomy" id="559315"/>
    <lineage>
        <taxon>Bacteria</taxon>
        <taxon>Pseudomonadati</taxon>
        <taxon>Pseudomonadota</taxon>
        <taxon>Alphaproteobacteria</taxon>
        <taxon>Hyphomicrobiales</taxon>
        <taxon>Phyllobacteriaceae</taxon>
        <taxon>Mesorhizobium</taxon>
    </lineage>
</organism>
<evidence type="ECO:0000256" key="5">
    <source>
        <dbReference type="ARBA" id="ARBA00022970"/>
    </source>
</evidence>
<dbReference type="GO" id="GO:0005524">
    <property type="term" value="F:ATP binding"/>
    <property type="evidence" value="ECO:0007669"/>
    <property type="project" value="UniProtKB-KW"/>
</dbReference>
<keyword evidence="2" id="KW-0813">Transport</keyword>
<evidence type="ECO:0000256" key="4">
    <source>
        <dbReference type="ARBA" id="ARBA00022840"/>
    </source>
</evidence>
<reference evidence="7 8" key="1">
    <citation type="submission" date="2024-06" db="EMBL/GenBank/DDBJ databases">
        <title>Genomic Encyclopedia of Type Strains, Phase IV (KMG-IV): sequencing the most valuable type-strain genomes for metagenomic binning, comparative biology and taxonomic classification.</title>
        <authorList>
            <person name="Goeker M."/>
        </authorList>
    </citation>
    <scope>NUCLEOTIDE SEQUENCE [LARGE SCALE GENOMIC DNA]</scope>
    <source>
        <strain evidence="7 8">DSM 100022</strain>
    </source>
</reference>
<dbReference type="SMART" id="SM00382">
    <property type="entry name" value="AAA"/>
    <property type="match status" value="1"/>
</dbReference>
<keyword evidence="8" id="KW-1185">Reference proteome</keyword>
<protein>
    <submittedName>
        <fullName evidence="7">Branched-chain amino acid transport system ATP-binding protein</fullName>
    </submittedName>
</protein>
<dbReference type="PROSITE" id="PS50893">
    <property type="entry name" value="ABC_TRANSPORTER_2"/>
    <property type="match status" value="1"/>
</dbReference>
<comment type="caution">
    <text evidence="7">The sequence shown here is derived from an EMBL/GenBank/DDBJ whole genome shotgun (WGS) entry which is preliminary data.</text>
</comment>
<evidence type="ECO:0000313" key="7">
    <source>
        <dbReference type="EMBL" id="MET3582802.1"/>
    </source>
</evidence>
<feature type="domain" description="ABC transporter" evidence="6">
    <location>
        <begin position="6"/>
        <end position="231"/>
    </location>
</feature>
<evidence type="ECO:0000256" key="2">
    <source>
        <dbReference type="ARBA" id="ARBA00022448"/>
    </source>
</evidence>
<dbReference type="Pfam" id="PF00005">
    <property type="entry name" value="ABC_tran"/>
    <property type="match status" value="1"/>
</dbReference>
<dbReference type="PANTHER" id="PTHR43820:SF2">
    <property type="entry name" value="ABC TRANSPORTER ATP-BINDING PROTEIN"/>
    <property type="match status" value="1"/>
</dbReference>
<evidence type="ECO:0000259" key="6">
    <source>
        <dbReference type="PROSITE" id="PS50893"/>
    </source>
</evidence>
<keyword evidence="5" id="KW-0029">Amino-acid transport</keyword>
<evidence type="ECO:0000256" key="1">
    <source>
        <dbReference type="ARBA" id="ARBA00005417"/>
    </source>
</evidence>
<dbReference type="Gene3D" id="3.40.50.300">
    <property type="entry name" value="P-loop containing nucleotide triphosphate hydrolases"/>
    <property type="match status" value="1"/>
</dbReference>
<gene>
    <name evidence="7" type="ORF">ABID19_005864</name>
</gene>
<dbReference type="SUPFAM" id="SSF52540">
    <property type="entry name" value="P-loop containing nucleoside triphosphate hydrolases"/>
    <property type="match status" value="1"/>
</dbReference>
<keyword evidence="3" id="KW-0547">Nucleotide-binding</keyword>
<keyword evidence="4 7" id="KW-0067">ATP-binding</keyword>
<dbReference type="InterPro" id="IPR003439">
    <property type="entry name" value="ABC_transporter-like_ATP-bd"/>
</dbReference>
<dbReference type="InterPro" id="IPR052156">
    <property type="entry name" value="BCAA_Transport_ATP-bd_LivF"/>
</dbReference>
<dbReference type="Proteomes" id="UP001549204">
    <property type="component" value="Unassembled WGS sequence"/>
</dbReference>
<dbReference type="InterPro" id="IPR017871">
    <property type="entry name" value="ABC_transporter-like_CS"/>
</dbReference>
<name>A0ABV2GXN4_9HYPH</name>
<evidence type="ECO:0000313" key="8">
    <source>
        <dbReference type="Proteomes" id="UP001549204"/>
    </source>
</evidence>
<dbReference type="RefSeq" id="WP_263804963.1">
    <property type="nucleotide sequence ID" value="NZ_JBEPMC010000013.1"/>
</dbReference>
<dbReference type="InterPro" id="IPR027417">
    <property type="entry name" value="P-loop_NTPase"/>
</dbReference>
<dbReference type="EMBL" id="JBEPMC010000013">
    <property type="protein sequence ID" value="MET3582802.1"/>
    <property type="molecule type" value="Genomic_DNA"/>
</dbReference>
<dbReference type="CDD" id="cd03224">
    <property type="entry name" value="ABC_TM1139_LivF_branched"/>
    <property type="match status" value="1"/>
</dbReference>